<keyword evidence="2" id="KW-0812">Transmembrane</keyword>
<keyword evidence="2" id="KW-1133">Transmembrane helix</keyword>
<reference evidence="3" key="1">
    <citation type="journal article" date="2021" name="Proc. Natl. Acad. Sci. U.S.A.">
        <title>A Catalog of Tens of Thousands of Viruses from Human Metagenomes Reveals Hidden Associations with Chronic Diseases.</title>
        <authorList>
            <person name="Tisza M.J."/>
            <person name="Buck C.B."/>
        </authorList>
    </citation>
    <scope>NUCLEOTIDE SEQUENCE</scope>
    <source>
        <strain evidence="3">Cti6f5</strain>
    </source>
</reference>
<name>A0A8S5MD91_9CAUD</name>
<organism evidence="3">
    <name type="scientific">Siphoviridae sp. cti6f5</name>
    <dbReference type="NCBI Taxonomy" id="2826430"/>
    <lineage>
        <taxon>Viruses</taxon>
        <taxon>Duplodnaviria</taxon>
        <taxon>Heunggongvirae</taxon>
        <taxon>Uroviricota</taxon>
        <taxon>Caudoviricetes</taxon>
    </lineage>
</organism>
<keyword evidence="2" id="KW-0472">Membrane</keyword>
<feature type="coiled-coil region" evidence="1">
    <location>
        <begin position="1"/>
        <end position="102"/>
    </location>
</feature>
<feature type="transmembrane region" description="Helical" evidence="2">
    <location>
        <begin position="101"/>
        <end position="122"/>
    </location>
</feature>
<dbReference type="EMBL" id="BK014878">
    <property type="protein sequence ID" value="DAD80047.1"/>
    <property type="molecule type" value="Genomic_DNA"/>
</dbReference>
<proteinExistence type="predicted"/>
<evidence type="ECO:0000256" key="2">
    <source>
        <dbReference type="SAM" id="Phobius"/>
    </source>
</evidence>
<evidence type="ECO:0000256" key="1">
    <source>
        <dbReference type="SAM" id="Coils"/>
    </source>
</evidence>
<keyword evidence="1" id="KW-0175">Coiled coil</keyword>
<accession>A0A8S5MD91</accession>
<evidence type="ECO:0000313" key="3">
    <source>
        <dbReference type="EMBL" id="DAD80047.1"/>
    </source>
</evidence>
<sequence>MNKRQAKKLELKNEIKGIQKDYKLQDKKIEALNMRGDSYFEETKKLMEQFKKQEKLLEATKDSFSNILQAQTHLELENSKRADEMKNIIENQKERIHKLEYSVFGMAILMIIVFVLEVVKWLV</sequence>
<protein>
    <submittedName>
        <fullName evidence="3">Uncharacterized protein</fullName>
    </submittedName>
</protein>